<accession>A0A9P8CJZ0</accession>
<keyword evidence="2" id="KW-1185">Reference proteome</keyword>
<protein>
    <submittedName>
        <fullName evidence="1">Uncharacterized protein</fullName>
    </submittedName>
</protein>
<dbReference type="Proteomes" id="UP000887229">
    <property type="component" value="Unassembled WGS sequence"/>
</dbReference>
<sequence>MFFDTEHNSARTVLATLRAAFEETARKMSAYIKCMPKGKQPTSKIITRTIIKLTDLALRLLTGRSRKLRNPEYQCDIRRRQVAL</sequence>
<dbReference type="GeneID" id="70290656"/>
<name>A0A9P8CJZ0_9HYPO</name>
<dbReference type="OrthoDB" id="289721at2759"/>
<dbReference type="Gene3D" id="1.10.357.90">
    <property type="match status" value="1"/>
</dbReference>
<gene>
    <name evidence="1" type="ORF">F5Z01DRAFT_438488</name>
</gene>
<evidence type="ECO:0000313" key="2">
    <source>
        <dbReference type="Proteomes" id="UP000887229"/>
    </source>
</evidence>
<organism evidence="1 2">
    <name type="scientific">Emericellopsis atlantica</name>
    <dbReference type="NCBI Taxonomy" id="2614577"/>
    <lineage>
        <taxon>Eukaryota</taxon>
        <taxon>Fungi</taxon>
        <taxon>Dikarya</taxon>
        <taxon>Ascomycota</taxon>
        <taxon>Pezizomycotina</taxon>
        <taxon>Sordariomycetes</taxon>
        <taxon>Hypocreomycetidae</taxon>
        <taxon>Hypocreales</taxon>
        <taxon>Bionectriaceae</taxon>
        <taxon>Emericellopsis</taxon>
    </lineage>
</organism>
<dbReference type="EMBL" id="MU251289">
    <property type="protein sequence ID" value="KAG9249823.1"/>
    <property type="molecule type" value="Genomic_DNA"/>
</dbReference>
<comment type="caution">
    <text evidence="1">The sequence shown here is derived from an EMBL/GenBank/DDBJ whole genome shotgun (WGS) entry which is preliminary data.</text>
</comment>
<evidence type="ECO:0000313" key="1">
    <source>
        <dbReference type="EMBL" id="KAG9249823.1"/>
    </source>
</evidence>
<dbReference type="AlphaFoldDB" id="A0A9P8CJZ0"/>
<reference evidence="1" key="1">
    <citation type="journal article" date="2021" name="IMA Fungus">
        <title>Genomic characterization of three marine fungi, including Emericellopsis atlantica sp. nov. with signatures of a generalist lifestyle and marine biomass degradation.</title>
        <authorList>
            <person name="Hagestad O.C."/>
            <person name="Hou L."/>
            <person name="Andersen J.H."/>
            <person name="Hansen E.H."/>
            <person name="Altermark B."/>
            <person name="Li C."/>
            <person name="Kuhnert E."/>
            <person name="Cox R.J."/>
            <person name="Crous P.W."/>
            <person name="Spatafora J.W."/>
            <person name="Lail K."/>
            <person name="Amirebrahimi M."/>
            <person name="Lipzen A."/>
            <person name="Pangilinan J."/>
            <person name="Andreopoulos W."/>
            <person name="Hayes R.D."/>
            <person name="Ng V."/>
            <person name="Grigoriev I.V."/>
            <person name="Jackson S.A."/>
            <person name="Sutton T.D.S."/>
            <person name="Dobson A.D.W."/>
            <person name="Rama T."/>
        </authorList>
    </citation>
    <scope>NUCLEOTIDE SEQUENCE</scope>
    <source>
        <strain evidence="1">TS7</strain>
    </source>
</reference>
<dbReference type="RefSeq" id="XP_046113747.1">
    <property type="nucleotide sequence ID" value="XM_046259753.1"/>
</dbReference>
<proteinExistence type="predicted"/>